<name>A0A075FWI5_9ARCH</name>
<protein>
    <submittedName>
        <fullName evidence="1">Uncharacterized protein</fullName>
    </submittedName>
</protein>
<dbReference type="EMBL" id="KF900457">
    <property type="protein sequence ID" value="AIE95629.1"/>
    <property type="molecule type" value="Genomic_DNA"/>
</dbReference>
<evidence type="ECO:0000313" key="1">
    <source>
        <dbReference type="EMBL" id="AIE95629.1"/>
    </source>
</evidence>
<accession>A0A075FWI5</accession>
<reference evidence="1" key="1">
    <citation type="journal article" date="2014" name="Genome Biol. Evol.">
        <title>Pangenome evidence for extensive interdomain horizontal transfer affecting lineage core and shell genes in uncultured planktonic thaumarchaeota and euryarchaeota.</title>
        <authorList>
            <person name="Deschamps P."/>
            <person name="Zivanovic Y."/>
            <person name="Moreira D."/>
            <person name="Rodriguez-Valera F."/>
            <person name="Lopez-Garcia P."/>
        </authorList>
    </citation>
    <scope>NUCLEOTIDE SEQUENCE</scope>
</reference>
<organism evidence="1">
    <name type="scientific">uncultured marine thaumarchaeote AD1000_69_B10</name>
    <dbReference type="NCBI Taxonomy" id="1455931"/>
    <lineage>
        <taxon>Archaea</taxon>
        <taxon>Nitrososphaerota</taxon>
        <taxon>environmental samples</taxon>
    </lineage>
</organism>
<sequence>MLNTKNVDSKEIQTFIEDVRDDLKNIDDIINYYDFLGHHNIRSIVFNPENDSSFFEGSVITILDQRYSEFFRSKFNSEIDELTRIDVLEIIRTYLPHIRKKLDG</sequence>
<proteinExistence type="predicted"/>
<dbReference type="AlphaFoldDB" id="A0A075FWI5"/>